<dbReference type="GO" id="GO:0008270">
    <property type="term" value="F:zinc ion binding"/>
    <property type="evidence" value="ECO:0007669"/>
    <property type="project" value="UniProtKB-KW"/>
</dbReference>
<name>A0A2W5R319_ANCNO</name>
<dbReference type="PANTHER" id="PTHR32472">
    <property type="entry name" value="DNA REPAIR PROTEIN RADA"/>
    <property type="match status" value="1"/>
</dbReference>
<comment type="caution">
    <text evidence="15">The sequence shown here is derived from an EMBL/GenBank/DDBJ whole genome shotgun (WGS) entry which is preliminary data.</text>
</comment>
<dbReference type="InterPro" id="IPR027417">
    <property type="entry name" value="P-loop_NTPase"/>
</dbReference>
<evidence type="ECO:0000256" key="11">
    <source>
        <dbReference type="HAMAP-Rule" id="MF_01498"/>
    </source>
</evidence>
<dbReference type="AlphaFoldDB" id="A0A2W5R319"/>
<comment type="domain">
    <text evidence="11">The middle region has homology to RecA with ATPase motifs including the RadA KNRFG motif, while the C-terminus is homologous to Lon protease.</text>
</comment>
<dbReference type="PRINTS" id="PR01874">
    <property type="entry name" value="DNAREPAIRADA"/>
</dbReference>
<dbReference type="Pfam" id="PF13481">
    <property type="entry name" value="AAA_25"/>
    <property type="match status" value="1"/>
</dbReference>
<dbReference type="FunFam" id="3.40.50.300:FF:000050">
    <property type="entry name" value="DNA repair protein RadA"/>
    <property type="match status" value="1"/>
</dbReference>
<dbReference type="GO" id="GO:0000725">
    <property type="term" value="P:recombinational repair"/>
    <property type="evidence" value="ECO:0007669"/>
    <property type="project" value="UniProtKB-UniRule"/>
</dbReference>
<keyword evidence="10 11" id="KW-0234">DNA repair</keyword>
<accession>A0A2W5R319</accession>
<keyword evidence="1 11" id="KW-0479">Metal-binding</keyword>
<feature type="short sequence motif" description="RadA KNRFG motif" evidence="11">
    <location>
        <begin position="254"/>
        <end position="258"/>
    </location>
</feature>
<evidence type="ECO:0000256" key="9">
    <source>
        <dbReference type="ARBA" id="ARBA00023125"/>
    </source>
</evidence>
<dbReference type="GO" id="GO:0003684">
    <property type="term" value="F:damaged DNA binding"/>
    <property type="evidence" value="ECO:0007669"/>
    <property type="project" value="InterPro"/>
</dbReference>
<keyword evidence="4 13" id="KW-0863">Zinc-finger</keyword>
<keyword evidence="7 11" id="KW-0067">ATP-binding</keyword>
<dbReference type="InterPro" id="IPR004504">
    <property type="entry name" value="DNA_repair_RadA"/>
</dbReference>
<evidence type="ECO:0000256" key="13">
    <source>
        <dbReference type="RuleBase" id="RU003555"/>
    </source>
</evidence>
<comment type="function">
    <text evidence="11">Plays a role in repairing double-strand DNA breaks, probably involving stabilizing or processing branched DNA or blocked replication forks.</text>
</comment>
<evidence type="ECO:0000256" key="5">
    <source>
        <dbReference type="ARBA" id="ARBA00022801"/>
    </source>
</evidence>
<dbReference type="GO" id="GO:0005524">
    <property type="term" value="F:ATP binding"/>
    <property type="evidence" value="ECO:0007669"/>
    <property type="project" value="UniProtKB-UniRule"/>
</dbReference>
<evidence type="ECO:0000256" key="6">
    <source>
        <dbReference type="ARBA" id="ARBA00022833"/>
    </source>
</evidence>
<dbReference type="PROSITE" id="PS50162">
    <property type="entry name" value="RECA_2"/>
    <property type="match status" value="1"/>
</dbReference>
<keyword evidence="3 11" id="KW-0227">DNA damage</keyword>
<dbReference type="HAMAP" id="MF_01498">
    <property type="entry name" value="RadA_bact"/>
    <property type="match status" value="1"/>
</dbReference>
<dbReference type="GO" id="GO:0140664">
    <property type="term" value="F:ATP-dependent DNA damage sensor activity"/>
    <property type="evidence" value="ECO:0007669"/>
    <property type="project" value="InterPro"/>
</dbReference>
<evidence type="ECO:0000256" key="1">
    <source>
        <dbReference type="ARBA" id="ARBA00022723"/>
    </source>
</evidence>
<evidence type="ECO:0000256" key="4">
    <source>
        <dbReference type="ARBA" id="ARBA00022771"/>
    </source>
</evidence>
<feature type="domain" description="RecA family profile 1" evidence="14">
    <location>
        <begin position="67"/>
        <end position="217"/>
    </location>
</feature>
<dbReference type="InterPro" id="IPR003593">
    <property type="entry name" value="AAA+_ATPase"/>
</dbReference>
<dbReference type="Pfam" id="PF18073">
    <property type="entry name" value="Zn_ribbon_LapB"/>
    <property type="match status" value="1"/>
</dbReference>
<keyword evidence="8 11" id="KW-0346">Stress response</keyword>
<comment type="similarity">
    <text evidence="11 13">Belongs to the RecA family. RadA subfamily.</text>
</comment>
<dbReference type="InterPro" id="IPR020568">
    <property type="entry name" value="Ribosomal_Su5_D2-typ_SF"/>
</dbReference>
<comment type="function">
    <text evidence="13">DNA-dependent ATPase involved in processing of recombination intermediates, plays a role in repairing DNA breaks. Stimulates the branch migration of RecA-mediated strand transfer reactions, allowing the 3' invading strand to extend heteroduplex DNA faster. Binds ssDNA in the presence of ADP but not other nucleotides, has ATPase activity that is stimulated by ssDNA and various branched DNA structures, but inhibited by SSB. Does not have RecA's homology-searching function.</text>
</comment>
<dbReference type="EMBL" id="QFQD01000020">
    <property type="protein sequence ID" value="PZQ83362.1"/>
    <property type="molecule type" value="Genomic_DNA"/>
</dbReference>
<evidence type="ECO:0000256" key="8">
    <source>
        <dbReference type="ARBA" id="ARBA00023016"/>
    </source>
</evidence>
<keyword evidence="6 13" id="KW-0862">Zinc</keyword>
<evidence type="ECO:0000256" key="3">
    <source>
        <dbReference type="ARBA" id="ARBA00022763"/>
    </source>
</evidence>
<dbReference type="InterPro" id="IPR041166">
    <property type="entry name" value="Rubredoxin_2"/>
</dbReference>
<evidence type="ECO:0000256" key="7">
    <source>
        <dbReference type="ARBA" id="ARBA00022840"/>
    </source>
</evidence>
<evidence type="ECO:0000259" key="14">
    <source>
        <dbReference type="PROSITE" id="PS50162"/>
    </source>
</evidence>
<keyword evidence="2 11" id="KW-0547">Nucleotide-binding</keyword>
<evidence type="ECO:0000256" key="12">
    <source>
        <dbReference type="NCBIfam" id="TIGR00416"/>
    </source>
</evidence>
<dbReference type="CDD" id="cd01121">
    <property type="entry name" value="RadA_SMS_N"/>
    <property type="match status" value="1"/>
</dbReference>
<evidence type="ECO:0000256" key="10">
    <source>
        <dbReference type="ARBA" id="ARBA00023204"/>
    </source>
</evidence>
<dbReference type="Gene3D" id="3.30.230.10">
    <property type="match status" value="1"/>
</dbReference>
<dbReference type="InterPro" id="IPR020588">
    <property type="entry name" value="RecA_ATP-bd"/>
</dbReference>
<dbReference type="PANTHER" id="PTHR32472:SF10">
    <property type="entry name" value="DNA REPAIR PROTEIN RADA-LIKE PROTEIN"/>
    <property type="match status" value="1"/>
</dbReference>
<dbReference type="GO" id="GO:0005829">
    <property type="term" value="C:cytosol"/>
    <property type="evidence" value="ECO:0007669"/>
    <property type="project" value="TreeGrafter"/>
</dbReference>
<dbReference type="SUPFAM" id="SSF54211">
    <property type="entry name" value="Ribosomal protein S5 domain 2-like"/>
    <property type="match status" value="1"/>
</dbReference>
<evidence type="ECO:0000313" key="16">
    <source>
        <dbReference type="Proteomes" id="UP000248887"/>
    </source>
</evidence>
<dbReference type="GO" id="GO:0016787">
    <property type="term" value="F:hydrolase activity"/>
    <property type="evidence" value="ECO:0007669"/>
    <property type="project" value="UniProtKB-KW"/>
</dbReference>
<evidence type="ECO:0000256" key="2">
    <source>
        <dbReference type="ARBA" id="ARBA00022741"/>
    </source>
</evidence>
<dbReference type="SMART" id="SM00382">
    <property type="entry name" value="AAA"/>
    <property type="match status" value="1"/>
</dbReference>
<dbReference type="Proteomes" id="UP000248887">
    <property type="component" value="Unassembled WGS sequence"/>
</dbReference>
<proteinExistence type="inferred from homology"/>
<evidence type="ECO:0000313" key="15">
    <source>
        <dbReference type="EMBL" id="PZQ83362.1"/>
    </source>
</evidence>
<gene>
    <name evidence="11" type="primary">radA</name>
    <name evidence="15" type="ORF">DI549_08425</name>
</gene>
<dbReference type="Gene3D" id="3.40.50.300">
    <property type="entry name" value="P-loop containing nucleotide triphosphate hydrolases"/>
    <property type="match status" value="1"/>
</dbReference>
<keyword evidence="9 11" id="KW-0238">DNA-binding</keyword>
<feature type="binding site" evidence="11">
    <location>
        <begin position="96"/>
        <end position="103"/>
    </location>
    <ligand>
        <name>ATP</name>
        <dbReference type="ChEBI" id="CHEBI:30616"/>
    </ligand>
</feature>
<organism evidence="15 16">
    <name type="scientific">Ancylobacter novellus</name>
    <name type="common">Thiobacillus novellus</name>
    <dbReference type="NCBI Taxonomy" id="921"/>
    <lineage>
        <taxon>Bacteria</taxon>
        <taxon>Pseudomonadati</taxon>
        <taxon>Pseudomonadota</taxon>
        <taxon>Alphaproteobacteria</taxon>
        <taxon>Hyphomicrobiales</taxon>
        <taxon>Xanthobacteraceae</taxon>
        <taxon>Ancylobacter</taxon>
    </lineage>
</organism>
<keyword evidence="5" id="KW-0378">Hydrolase</keyword>
<dbReference type="InterPro" id="IPR014721">
    <property type="entry name" value="Ribsml_uS5_D2-typ_fold_subgr"/>
</dbReference>
<feature type="region of interest" description="Lon-protease-like" evidence="11">
    <location>
        <begin position="353"/>
        <end position="474"/>
    </location>
</feature>
<sequence length="474" mass="49181">MAKRPASFICQICGAAHTRWQGKCDSCGAWNSIAEEATASEAVPATLRGGRRGRLIALESLAGTSEDAPRVRVGMSEFDRVAGGGLVPGSVLLIGGDPGIGKSTLLIQASAALAQAGHRVIYVSGEEAVAQVRLRAERLGLSGAPVELAAETNVEDIVATLAEGKRPALVVIDSIQTMWTDAVESAPGTVTQVRSSAQTLIRYAKRAGAAVILVGHVTKDGQIAGPRVVEHMVDAVLSFEGDGAHHFRILRAQKNRFGPTDEIGVFEMTGLGLAEVANPSELFLSNRDRGAPGTAVYAGMEGTRPVLVELQALVVPTSLGTPRRAVVGWDPARLSMVLAVLEARCGVKLGAHDVHLNVAGGFRITEPAADLAVAAALVSSLSGAVLPPDNVYFGEISLTGAVRPVPHSVARLKEAAKLGFVRAVAPAAKASGKEAPETPLAVETVASLGDIVASIAARGTRKPAREREQGYQEG</sequence>
<dbReference type="SUPFAM" id="SSF52540">
    <property type="entry name" value="P-loop containing nucleoside triphosphate hydrolases"/>
    <property type="match status" value="1"/>
</dbReference>
<protein>
    <recommendedName>
        <fullName evidence="11 12">DNA repair protein RadA</fullName>
    </recommendedName>
</protein>
<reference evidence="15 16" key="1">
    <citation type="submission" date="2017-08" db="EMBL/GenBank/DDBJ databases">
        <title>Infants hospitalized years apart are colonized by the same room-sourced microbial strains.</title>
        <authorList>
            <person name="Brooks B."/>
            <person name="Olm M.R."/>
            <person name="Firek B.A."/>
            <person name="Baker R."/>
            <person name="Thomas B.C."/>
            <person name="Morowitz M.J."/>
            <person name="Banfield J.F."/>
        </authorList>
    </citation>
    <scope>NUCLEOTIDE SEQUENCE [LARGE SCALE GENOMIC DNA]</scope>
    <source>
        <strain evidence="15">S2_005_001_R2_27</strain>
    </source>
</reference>
<dbReference type="NCBIfam" id="TIGR00416">
    <property type="entry name" value="sms"/>
    <property type="match status" value="1"/>
</dbReference>